<gene>
    <name evidence="4" type="ORF">O1D97_19125</name>
</gene>
<keyword evidence="4" id="KW-0808">Transferase</keyword>
<dbReference type="SMART" id="SM00267">
    <property type="entry name" value="GGDEF"/>
    <property type="match status" value="1"/>
</dbReference>
<dbReference type="PROSITE" id="PS50887">
    <property type="entry name" value="GGDEF"/>
    <property type="match status" value="1"/>
</dbReference>
<keyword evidence="5" id="KW-1185">Reference proteome</keyword>
<evidence type="ECO:0000256" key="1">
    <source>
        <dbReference type="ARBA" id="ARBA00012528"/>
    </source>
</evidence>
<dbReference type="InterPro" id="IPR029787">
    <property type="entry name" value="Nucleotide_cyclase"/>
</dbReference>
<protein>
    <recommendedName>
        <fullName evidence="1">diguanylate cyclase</fullName>
        <ecNumber evidence="1">2.7.7.65</ecNumber>
    </recommendedName>
</protein>
<comment type="catalytic activity">
    <reaction evidence="2">
        <text>2 GTP = 3',3'-c-di-GMP + 2 diphosphate</text>
        <dbReference type="Rhea" id="RHEA:24898"/>
        <dbReference type="ChEBI" id="CHEBI:33019"/>
        <dbReference type="ChEBI" id="CHEBI:37565"/>
        <dbReference type="ChEBI" id="CHEBI:58805"/>
        <dbReference type="EC" id="2.7.7.65"/>
    </reaction>
</comment>
<keyword evidence="4" id="KW-0548">Nucleotidyltransferase</keyword>
<dbReference type="Gene3D" id="3.30.450.20">
    <property type="entry name" value="PAS domain"/>
    <property type="match status" value="1"/>
</dbReference>
<dbReference type="PANTHER" id="PTHR45138:SF9">
    <property type="entry name" value="DIGUANYLATE CYCLASE DGCM-RELATED"/>
    <property type="match status" value="1"/>
</dbReference>
<sequence>MSDTSNELFELHWLFDMLHNIDVGLVVLDTNYEIQLWNSFMENHSGMSSITAKNTSLFSVFPDLNAEWLQKKLDHVVALRTPIFISWEQRPFLFSFKSYRPITGIAEKMFQNVTIRPLSHIDGSIKYVCLVIYDVTDVATNKAALSAANRKLHIMSTTDDLTGLKNRNSLDKALEMVFESYKRAPTSAHSLVMADLDLFKKINDRYGHQTGDLVLKEVSSILSSSSRKGDFVGRFGGEEFAILLPNCDEESALIYCEKIREKIQNLVVKSPKGDIKITISLGISQLNEKDLSVDTWLSKADDALYQAKEKGRNQTLVYK</sequence>
<dbReference type="InterPro" id="IPR013656">
    <property type="entry name" value="PAS_4"/>
</dbReference>
<comment type="caution">
    <text evidence="4">The sequence shown here is derived from an EMBL/GenBank/DDBJ whole genome shotgun (WGS) entry which is preliminary data.</text>
</comment>
<dbReference type="InterPro" id="IPR000160">
    <property type="entry name" value="GGDEF_dom"/>
</dbReference>
<dbReference type="SUPFAM" id="SSF55073">
    <property type="entry name" value="Nucleotide cyclase"/>
    <property type="match status" value="1"/>
</dbReference>
<dbReference type="CDD" id="cd01949">
    <property type="entry name" value="GGDEF"/>
    <property type="match status" value="1"/>
</dbReference>
<dbReference type="NCBIfam" id="TIGR00254">
    <property type="entry name" value="GGDEF"/>
    <property type="match status" value="1"/>
</dbReference>
<dbReference type="InterPro" id="IPR050469">
    <property type="entry name" value="Diguanylate_Cyclase"/>
</dbReference>
<dbReference type="InterPro" id="IPR035965">
    <property type="entry name" value="PAS-like_dom_sf"/>
</dbReference>
<reference evidence="4" key="1">
    <citation type="submission" date="2022-12" db="EMBL/GenBank/DDBJ databases">
        <title>Marinomonas 15G1-11 sp. nov, isolated from marine algae.</title>
        <authorList>
            <person name="Butt M."/>
            <person name="Choi D.G."/>
            <person name="Kim J.M."/>
            <person name="Lee J.K."/>
            <person name="Baek J.H."/>
            <person name="Jeon C.O."/>
        </authorList>
    </citation>
    <scope>NUCLEOTIDE SEQUENCE</scope>
    <source>
        <strain evidence="4">15G1-11</strain>
    </source>
</reference>
<dbReference type="Gene3D" id="3.30.70.270">
    <property type="match status" value="1"/>
</dbReference>
<evidence type="ECO:0000256" key="2">
    <source>
        <dbReference type="ARBA" id="ARBA00034247"/>
    </source>
</evidence>
<proteinExistence type="predicted"/>
<dbReference type="EMBL" id="JAPUBN010000024">
    <property type="protein sequence ID" value="MCZ2723668.1"/>
    <property type="molecule type" value="Genomic_DNA"/>
</dbReference>
<evidence type="ECO:0000313" key="4">
    <source>
        <dbReference type="EMBL" id="MCZ2723668.1"/>
    </source>
</evidence>
<accession>A0ABT4JZ62</accession>
<feature type="domain" description="GGDEF" evidence="3">
    <location>
        <begin position="187"/>
        <end position="319"/>
    </location>
</feature>
<dbReference type="InterPro" id="IPR043128">
    <property type="entry name" value="Rev_trsase/Diguanyl_cyclase"/>
</dbReference>
<dbReference type="Proteomes" id="UP001149719">
    <property type="component" value="Unassembled WGS sequence"/>
</dbReference>
<organism evidence="4 5">
    <name type="scientific">Marinomonas phaeophyticola</name>
    <dbReference type="NCBI Taxonomy" id="3004091"/>
    <lineage>
        <taxon>Bacteria</taxon>
        <taxon>Pseudomonadati</taxon>
        <taxon>Pseudomonadota</taxon>
        <taxon>Gammaproteobacteria</taxon>
        <taxon>Oceanospirillales</taxon>
        <taxon>Oceanospirillaceae</taxon>
        <taxon>Marinomonas</taxon>
    </lineage>
</organism>
<evidence type="ECO:0000259" key="3">
    <source>
        <dbReference type="PROSITE" id="PS50887"/>
    </source>
</evidence>
<dbReference type="Pfam" id="PF08448">
    <property type="entry name" value="PAS_4"/>
    <property type="match status" value="1"/>
</dbReference>
<dbReference type="EC" id="2.7.7.65" evidence="1"/>
<name>A0ABT4JZ62_9GAMM</name>
<dbReference type="SUPFAM" id="SSF55785">
    <property type="entry name" value="PYP-like sensor domain (PAS domain)"/>
    <property type="match status" value="1"/>
</dbReference>
<dbReference type="GO" id="GO:0052621">
    <property type="term" value="F:diguanylate cyclase activity"/>
    <property type="evidence" value="ECO:0007669"/>
    <property type="project" value="UniProtKB-EC"/>
</dbReference>
<dbReference type="Pfam" id="PF00990">
    <property type="entry name" value="GGDEF"/>
    <property type="match status" value="1"/>
</dbReference>
<dbReference type="RefSeq" id="WP_269127812.1">
    <property type="nucleotide sequence ID" value="NZ_JAPUBN010000024.1"/>
</dbReference>
<evidence type="ECO:0000313" key="5">
    <source>
        <dbReference type="Proteomes" id="UP001149719"/>
    </source>
</evidence>
<dbReference type="PANTHER" id="PTHR45138">
    <property type="entry name" value="REGULATORY COMPONENTS OF SENSORY TRANSDUCTION SYSTEM"/>
    <property type="match status" value="1"/>
</dbReference>